<dbReference type="Proteomes" id="UP000789524">
    <property type="component" value="Unassembled WGS sequence"/>
</dbReference>
<dbReference type="PANTHER" id="PTHR31108">
    <property type="entry name" value="TUMOR PROTEIN P63-REGULATED GENE 1-LIKE PROTEIN"/>
    <property type="match status" value="1"/>
</dbReference>
<dbReference type="OrthoDB" id="10012704at2759"/>
<dbReference type="AlphaFoldDB" id="A0A8J2R5U4"/>
<evidence type="ECO:0000313" key="2">
    <source>
        <dbReference type="EMBL" id="CAG9585079.1"/>
    </source>
</evidence>
<evidence type="ECO:0000256" key="1">
    <source>
        <dbReference type="SAM" id="MobiDB-lite"/>
    </source>
</evidence>
<dbReference type="PANTHER" id="PTHR31108:SF1">
    <property type="entry name" value="HSAC2 DOMAIN-CONTAINING PROTEIN"/>
    <property type="match status" value="1"/>
</dbReference>
<keyword evidence="3" id="KW-1185">Reference proteome</keyword>
<dbReference type="EMBL" id="CAKASE010000083">
    <property type="protein sequence ID" value="CAG9585079.1"/>
    <property type="molecule type" value="Genomic_DNA"/>
</dbReference>
<comment type="caution">
    <text evidence="2">The sequence shown here is derived from an EMBL/GenBank/DDBJ whole genome shotgun (WGS) entry which is preliminary data.</text>
</comment>
<evidence type="ECO:0000313" key="3">
    <source>
        <dbReference type="Proteomes" id="UP000789524"/>
    </source>
</evidence>
<protein>
    <submittedName>
        <fullName evidence="2">(African queen) hypothetical protein</fullName>
    </submittedName>
</protein>
<accession>A0A8J2R5U4</accession>
<feature type="region of interest" description="Disordered" evidence="1">
    <location>
        <begin position="100"/>
        <end position="120"/>
    </location>
</feature>
<proteinExistence type="predicted"/>
<organism evidence="2 3">
    <name type="scientific">Danaus chrysippus</name>
    <name type="common">African queen</name>
    <dbReference type="NCBI Taxonomy" id="151541"/>
    <lineage>
        <taxon>Eukaryota</taxon>
        <taxon>Metazoa</taxon>
        <taxon>Ecdysozoa</taxon>
        <taxon>Arthropoda</taxon>
        <taxon>Hexapoda</taxon>
        <taxon>Insecta</taxon>
        <taxon>Pterygota</taxon>
        <taxon>Neoptera</taxon>
        <taxon>Endopterygota</taxon>
        <taxon>Lepidoptera</taxon>
        <taxon>Glossata</taxon>
        <taxon>Ditrysia</taxon>
        <taxon>Papilionoidea</taxon>
        <taxon>Nymphalidae</taxon>
        <taxon>Danainae</taxon>
        <taxon>Danaini</taxon>
        <taxon>Danaina</taxon>
        <taxon>Danaus</taxon>
        <taxon>Anosia</taxon>
    </lineage>
</organism>
<sequence length="159" mass="17767">MKTAWNPFSQDVPFITFASHPIYWHKEGGLQERSTYDMELFAQKLQRAVEAIGSACIHHSPIVIQSYLGLTSLLHNKTSMGFLQEIWTYRLTQEDTQRTKTGYGGTKTGYAGTETDRGGTKTGYAAQRQATVALNRYTVCTKGLVYAESIFDWHSSGSA</sequence>
<dbReference type="InterPro" id="IPR040242">
    <property type="entry name" value="TPRG1-like"/>
</dbReference>
<dbReference type="GO" id="GO:0005737">
    <property type="term" value="C:cytoplasm"/>
    <property type="evidence" value="ECO:0007669"/>
    <property type="project" value="TreeGrafter"/>
</dbReference>
<reference evidence="2" key="1">
    <citation type="submission" date="2021-09" db="EMBL/GenBank/DDBJ databases">
        <authorList>
            <person name="Martin H S."/>
        </authorList>
    </citation>
    <scope>NUCLEOTIDE SEQUENCE</scope>
</reference>
<gene>
    <name evidence="2" type="ORF">DCHRY22_LOCUS15566</name>
</gene>
<name>A0A8J2R5U4_9NEOP</name>